<dbReference type="Proteomes" id="UP000335538">
    <property type="component" value="Unassembled WGS sequence"/>
</dbReference>
<name>A0A5E5BJ79_9BURK</name>
<protein>
    <submittedName>
        <fullName evidence="1">Plasmid stabilization protein</fullName>
    </submittedName>
</protein>
<organism evidence="1 2">
    <name type="scientific">Pandoraea sputorum</name>
    <dbReference type="NCBI Taxonomy" id="93222"/>
    <lineage>
        <taxon>Bacteria</taxon>
        <taxon>Pseudomonadati</taxon>
        <taxon>Pseudomonadota</taxon>
        <taxon>Betaproteobacteria</taxon>
        <taxon>Burkholderiales</taxon>
        <taxon>Burkholderiaceae</taxon>
        <taxon>Pandoraea</taxon>
    </lineage>
</organism>
<gene>
    <name evidence="1" type="ORF">PSP31121_05216</name>
</gene>
<evidence type="ECO:0000313" key="1">
    <source>
        <dbReference type="EMBL" id="VVE85398.1"/>
    </source>
</evidence>
<dbReference type="NCBIfam" id="NF041292">
    <property type="entry name" value="StbB"/>
    <property type="match status" value="1"/>
</dbReference>
<dbReference type="InterPro" id="IPR047985">
    <property type="entry name" value="StbB-like"/>
</dbReference>
<evidence type="ECO:0000313" key="2">
    <source>
        <dbReference type="Proteomes" id="UP000335538"/>
    </source>
</evidence>
<sequence length="234" mass="25921">MKVAVLNFSGNPGKTTLVDHLLAPRMNAPRFEIETINAGSVDTGAQRLKGKDYGGLQEDLMTLDSAIVDVGASNVEEFIKQMGQFEGSHDEFDYFVVPAVSEKKQQTDTVNTIETLAALGVSAQKIRVVFNKVELEDASDVPRLFRTIFGLHEMAQSFTLRADAVVFKNEIFERLRGLNTSVADVVADDTDYRAMLREATDDATRSRAVSMISAQRLAKSAHKNLDNVYRALFR</sequence>
<dbReference type="AlphaFoldDB" id="A0A5E5BJ79"/>
<reference evidence="1 2" key="1">
    <citation type="submission" date="2019-08" db="EMBL/GenBank/DDBJ databases">
        <authorList>
            <person name="Peeters C."/>
        </authorList>
    </citation>
    <scope>NUCLEOTIDE SEQUENCE [LARGE SCALE GENOMIC DNA]</scope>
    <source>
        <strain evidence="1 2">LMG 31121</strain>
    </source>
</reference>
<accession>A0A5E5BJ79</accession>
<dbReference type="EMBL" id="CABPSR010000026">
    <property type="protein sequence ID" value="VVE85398.1"/>
    <property type="molecule type" value="Genomic_DNA"/>
</dbReference>
<proteinExistence type="predicted"/>
<dbReference type="RefSeq" id="WP_150811334.1">
    <property type="nucleotide sequence ID" value="NZ_CABPSR010000026.1"/>
</dbReference>